<dbReference type="EMBL" id="BAOS01000010">
    <property type="protein sequence ID" value="GAX60389.1"/>
    <property type="molecule type" value="Genomic_DNA"/>
</dbReference>
<evidence type="ECO:0000313" key="1">
    <source>
        <dbReference type="EMBL" id="GAX60389.1"/>
    </source>
</evidence>
<organism evidence="1 2">
    <name type="scientific">Candidatus Scalindua japonica</name>
    <dbReference type="NCBI Taxonomy" id="1284222"/>
    <lineage>
        <taxon>Bacteria</taxon>
        <taxon>Pseudomonadati</taxon>
        <taxon>Planctomycetota</taxon>
        <taxon>Candidatus Brocadiia</taxon>
        <taxon>Candidatus Brocadiales</taxon>
        <taxon>Candidatus Scalinduaceae</taxon>
        <taxon>Candidatus Scalindua</taxon>
    </lineage>
</organism>
<reference evidence="2" key="1">
    <citation type="journal article" date="2017" name="Environ. Microbiol. Rep.">
        <title>Genetic Diversity of Marine Anaerobic Ammonium-Oxidizing Bacteria as Revealed by Genomic and Proteomic Analyses of 'Candidatus Scalindua japonica'.</title>
        <authorList>
            <person name="Oshiki M."/>
            <person name="Mizuto K."/>
            <person name="Kimura Z."/>
            <person name="Kindaichi T."/>
            <person name="Satoh H."/>
            <person name="Okabe S."/>
        </authorList>
    </citation>
    <scope>NUCLEOTIDE SEQUENCE [LARGE SCALE GENOMIC DNA]</scope>
    <source>
        <strain evidence="2">husup-a2</strain>
    </source>
</reference>
<dbReference type="OrthoDB" id="9135829at2"/>
<evidence type="ECO:0000313" key="2">
    <source>
        <dbReference type="Proteomes" id="UP000218542"/>
    </source>
</evidence>
<name>A0A286TWW9_9BACT</name>
<accession>A0A286TWW9</accession>
<dbReference type="RefSeq" id="WP_096893712.1">
    <property type="nucleotide sequence ID" value="NZ_BAOS01000010.1"/>
</dbReference>
<dbReference type="Proteomes" id="UP000218542">
    <property type="component" value="Unassembled WGS sequence"/>
</dbReference>
<proteinExistence type="predicted"/>
<dbReference type="AlphaFoldDB" id="A0A286TWW9"/>
<protein>
    <submittedName>
        <fullName evidence="1">Uncharacterized protein</fullName>
    </submittedName>
</protein>
<keyword evidence="2" id="KW-1185">Reference proteome</keyword>
<sequence length="70" mass="7942">MTKKEVLQKIKEARNVIEEYNNELRPKHSWQKETTEDENIKLEGQMLIKEALTLGSSGKPCPQCGGSGRI</sequence>
<comment type="caution">
    <text evidence="1">The sequence shown here is derived from an EMBL/GenBank/DDBJ whole genome shotgun (WGS) entry which is preliminary data.</text>
</comment>
<gene>
    <name evidence="1" type="ORF">SCALIN_C10_0149</name>
</gene>